<dbReference type="PANTHER" id="PTHR44525">
    <property type="entry name" value="WD REPEAT-CONTAINING PROTEIN 27"/>
    <property type="match status" value="1"/>
</dbReference>
<dbReference type="InterPro" id="IPR042411">
    <property type="entry name" value="WDR27"/>
</dbReference>
<dbReference type="InterPro" id="IPR001680">
    <property type="entry name" value="WD40_rpt"/>
</dbReference>
<name>A0A8J6FAX6_ELECQ</name>
<evidence type="ECO:0000256" key="1">
    <source>
        <dbReference type="ARBA" id="ARBA00022737"/>
    </source>
</evidence>
<keyword evidence="4" id="KW-1185">Reference proteome</keyword>
<keyword evidence="2" id="KW-0853">WD repeat</keyword>
<dbReference type="InterPro" id="IPR036322">
    <property type="entry name" value="WD40_repeat_dom_sf"/>
</dbReference>
<dbReference type="AlphaFoldDB" id="A0A8J6FAX6"/>
<dbReference type="PANTHER" id="PTHR44525:SF1">
    <property type="entry name" value="WD REPEAT-CONTAINING PROTEIN 27"/>
    <property type="match status" value="1"/>
</dbReference>
<dbReference type="Gene3D" id="2.130.10.10">
    <property type="entry name" value="YVTN repeat-like/Quinoprotein amine dehydrogenase"/>
    <property type="match status" value="1"/>
</dbReference>
<feature type="repeat" description="WD" evidence="2">
    <location>
        <begin position="55"/>
        <end position="88"/>
    </location>
</feature>
<keyword evidence="1" id="KW-0677">Repeat</keyword>
<evidence type="ECO:0000313" key="3">
    <source>
        <dbReference type="EMBL" id="KAG9483991.1"/>
    </source>
</evidence>
<evidence type="ECO:0000256" key="2">
    <source>
        <dbReference type="PROSITE-ProRule" id="PRU00221"/>
    </source>
</evidence>
<dbReference type="Proteomes" id="UP000770717">
    <property type="component" value="Unassembled WGS sequence"/>
</dbReference>
<evidence type="ECO:0000313" key="4">
    <source>
        <dbReference type="Proteomes" id="UP000770717"/>
    </source>
</evidence>
<dbReference type="EMBL" id="WNTK01000005">
    <property type="protein sequence ID" value="KAG9483991.1"/>
    <property type="molecule type" value="Genomic_DNA"/>
</dbReference>
<organism evidence="3 4">
    <name type="scientific">Eleutherodactylus coqui</name>
    <name type="common">Puerto Rican coqui</name>
    <dbReference type="NCBI Taxonomy" id="57060"/>
    <lineage>
        <taxon>Eukaryota</taxon>
        <taxon>Metazoa</taxon>
        <taxon>Chordata</taxon>
        <taxon>Craniata</taxon>
        <taxon>Vertebrata</taxon>
        <taxon>Euteleostomi</taxon>
        <taxon>Amphibia</taxon>
        <taxon>Batrachia</taxon>
        <taxon>Anura</taxon>
        <taxon>Neobatrachia</taxon>
        <taxon>Hyloidea</taxon>
        <taxon>Eleutherodactylidae</taxon>
        <taxon>Eleutherodactylinae</taxon>
        <taxon>Eleutherodactylus</taxon>
        <taxon>Eleutherodactylus</taxon>
    </lineage>
</organism>
<protein>
    <submittedName>
        <fullName evidence="3">Uncharacterized protein</fullName>
    </submittedName>
</protein>
<sequence length="160" mass="17320">LGCHNLVSEVRSAVSSSPVSHIQLACTHQYCAFPLNGNELCIWNTAALCEQPLILKGHHQQITAVAMSDGRQCLACSASQDYVIIWNIHDCTQAVHHGLLPHGLVIGTLLGTVQHLGIHPNKQLVVACAGARVFILNAEVSDFKTKLICSSVSYFNPLRT</sequence>
<reference evidence="3" key="1">
    <citation type="thesis" date="2020" institute="ProQuest LLC" country="789 East Eisenhower Parkway, Ann Arbor, MI, USA">
        <title>Comparative Genomics and Chromosome Evolution.</title>
        <authorList>
            <person name="Mudd A.B."/>
        </authorList>
    </citation>
    <scope>NUCLEOTIDE SEQUENCE</scope>
    <source>
        <strain evidence="3">HN-11 Male</strain>
        <tissue evidence="3">Kidney and liver</tissue>
    </source>
</reference>
<feature type="non-terminal residue" evidence="3">
    <location>
        <position position="160"/>
    </location>
</feature>
<accession>A0A8J6FAX6</accession>
<dbReference type="SUPFAM" id="SSF50978">
    <property type="entry name" value="WD40 repeat-like"/>
    <property type="match status" value="1"/>
</dbReference>
<dbReference type="PROSITE" id="PS50082">
    <property type="entry name" value="WD_REPEATS_2"/>
    <property type="match status" value="1"/>
</dbReference>
<dbReference type="InterPro" id="IPR015943">
    <property type="entry name" value="WD40/YVTN_repeat-like_dom_sf"/>
</dbReference>
<comment type="caution">
    <text evidence="3">The sequence shown here is derived from an EMBL/GenBank/DDBJ whole genome shotgun (WGS) entry which is preliminary data.</text>
</comment>
<gene>
    <name evidence="3" type="ORF">GDO78_009741</name>
</gene>
<dbReference type="OrthoDB" id="20669at2759"/>
<proteinExistence type="predicted"/>